<evidence type="ECO:0000256" key="1">
    <source>
        <dbReference type="ARBA" id="ARBA00022448"/>
    </source>
</evidence>
<organism evidence="7">
    <name type="scientific">Clostridium tertium</name>
    <dbReference type="NCBI Taxonomy" id="1559"/>
    <lineage>
        <taxon>Bacteria</taxon>
        <taxon>Bacillati</taxon>
        <taxon>Bacillota</taxon>
        <taxon>Clostridia</taxon>
        <taxon>Eubacteriales</taxon>
        <taxon>Clostridiaceae</taxon>
        <taxon>Clostridium</taxon>
    </lineage>
</organism>
<keyword evidence="1" id="KW-0813">Transport</keyword>
<keyword evidence="5" id="KW-0598">Phosphotransferase system</keyword>
<dbReference type="EMBL" id="CACRTO010000020">
    <property type="protein sequence ID" value="VYU34179.1"/>
    <property type="molecule type" value="Genomic_DNA"/>
</dbReference>
<protein>
    <submittedName>
        <fullName evidence="7">Heat-responsive suppressor HrsA</fullName>
    </submittedName>
</protein>
<dbReference type="GO" id="GO:0009401">
    <property type="term" value="P:phosphoenolpyruvate-dependent sugar phosphotransferase system"/>
    <property type="evidence" value="ECO:0007669"/>
    <property type="project" value="UniProtKB-KW"/>
</dbReference>
<dbReference type="InterPro" id="IPR016152">
    <property type="entry name" value="PTrfase/Anion_transptr"/>
</dbReference>
<sequence>MIELTEKNIKFINKSTIKEEALRNFGEMALNVGCIDNKDLFYRGLIEREKEFSTGIGFKIAIPHCKSIAVKKASVFIQKFSEGVKWGGIDDDDVIEVAICLAVPEEEEGTTHLKLLSKIARSLMNKEFTKKLLSITTTEEMLKEITSIINND</sequence>
<evidence type="ECO:0000256" key="3">
    <source>
        <dbReference type="ARBA" id="ARBA00022597"/>
    </source>
</evidence>
<dbReference type="NCBIfam" id="TIGR00848">
    <property type="entry name" value="fruA"/>
    <property type="match status" value="1"/>
</dbReference>
<evidence type="ECO:0000256" key="4">
    <source>
        <dbReference type="ARBA" id="ARBA00022679"/>
    </source>
</evidence>
<keyword evidence="4" id="KW-0808">Transferase</keyword>
<dbReference type="GO" id="GO:0016020">
    <property type="term" value="C:membrane"/>
    <property type="evidence" value="ECO:0007669"/>
    <property type="project" value="InterPro"/>
</dbReference>
<feature type="domain" description="PTS EIIA type-2" evidence="6">
    <location>
        <begin position="2"/>
        <end position="152"/>
    </location>
</feature>
<reference evidence="7" key="1">
    <citation type="submission" date="2019-11" db="EMBL/GenBank/DDBJ databases">
        <authorList>
            <person name="Feng L."/>
        </authorList>
    </citation>
    <scope>NUCLEOTIDE SEQUENCE</scope>
    <source>
        <strain evidence="7">CTertiumLFYP3</strain>
    </source>
</reference>
<dbReference type="PROSITE" id="PS51094">
    <property type="entry name" value="PTS_EIIA_TYPE_2"/>
    <property type="match status" value="1"/>
</dbReference>
<dbReference type="Pfam" id="PF00359">
    <property type="entry name" value="PTS_EIIA_2"/>
    <property type="match status" value="1"/>
</dbReference>
<evidence type="ECO:0000256" key="5">
    <source>
        <dbReference type="ARBA" id="ARBA00022683"/>
    </source>
</evidence>
<dbReference type="PANTHER" id="PTHR47738">
    <property type="entry name" value="PTS SYSTEM FRUCTOSE-LIKE EIIA COMPONENT-RELATED"/>
    <property type="match status" value="1"/>
</dbReference>
<dbReference type="InterPro" id="IPR004715">
    <property type="entry name" value="PTS_IIA_fruc"/>
</dbReference>
<dbReference type="CDD" id="cd00211">
    <property type="entry name" value="PTS_IIA_fru"/>
    <property type="match status" value="1"/>
</dbReference>
<dbReference type="AlphaFoldDB" id="A0A6N3E3E0"/>
<evidence type="ECO:0000256" key="2">
    <source>
        <dbReference type="ARBA" id="ARBA00022553"/>
    </source>
</evidence>
<name>A0A6N3E3E0_9CLOT</name>
<evidence type="ECO:0000259" key="6">
    <source>
        <dbReference type="PROSITE" id="PS51094"/>
    </source>
</evidence>
<dbReference type="SUPFAM" id="SSF55804">
    <property type="entry name" value="Phoshotransferase/anion transport protein"/>
    <property type="match status" value="1"/>
</dbReference>
<dbReference type="InterPro" id="IPR002178">
    <property type="entry name" value="PTS_EIIA_type-2_dom"/>
</dbReference>
<dbReference type="GO" id="GO:0008982">
    <property type="term" value="F:protein-N(PI)-phosphohistidine-sugar phosphotransferase activity"/>
    <property type="evidence" value="ECO:0007669"/>
    <property type="project" value="InterPro"/>
</dbReference>
<dbReference type="PANTHER" id="PTHR47738:SF2">
    <property type="entry name" value="PTS SYSTEM FRUCTOSE-LIKE EIIA COMPONENT"/>
    <property type="match status" value="1"/>
</dbReference>
<dbReference type="RefSeq" id="WP_156626566.1">
    <property type="nucleotide sequence ID" value="NZ_CACRTO010000020.1"/>
</dbReference>
<gene>
    <name evidence="7" type="primary">hrsA</name>
    <name evidence="7" type="ORF">CTLFYP3_02115</name>
</gene>
<proteinExistence type="predicted"/>
<dbReference type="Gene3D" id="3.40.930.10">
    <property type="entry name" value="Mannitol-specific EII, Chain A"/>
    <property type="match status" value="1"/>
</dbReference>
<dbReference type="InterPro" id="IPR051541">
    <property type="entry name" value="PTS_SugarTrans_NitroReg"/>
</dbReference>
<keyword evidence="2" id="KW-0597">Phosphoprotein</keyword>
<accession>A0A6N3E3E0</accession>
<evidence type="ECO:0000313" key="7">
    <source>
        <dbReference type="EMBL" id="VYU34179.1"/>
    </source>
</evidence>
<keyword evidence="3" id="KW-0762">Sugar transport</keyword>